<dbReference type="InterPro" id="IPR049311">
    <property type="entry name" value="GIY_YIG_cat"/>
</dbReference>
<dbReference type="Pfam" id="PF20815">
    <property type="entry name" value="GIY_YIG_2"/>
    <property type="match status" value="1"/>
</dbReference>
<dbReference type="AlphaFoldDB" id="A0A1H4KF55"/>
<gene>
    <name evidence="2" type="ORF">SAMN04489806_1123</name>
</gene>
<dbReference type="STRING" id="640635.SAMN04489806_1123"/>
<organism evidence="2 3">
    <name type="scientific">Paramicrobacterium humi</name>
    <dbReference type="NCBI Taxonomy" id="640635"/>
    <lineage>
        <taxon>Bacteria</taxon>
        <taxon>Bacillati</taxon>
        <taxon>Actinomycetota</taxon>
        <taxon>Actinomycetes</taxon>
        <taxon>Micrococcales</taxon>
        <taxon>Microbacteriaceae</taxon>
        <taxon>Paramicrobacterium</taxon>
    </lineage>
</organism>
<evidence type="ECO:0000313" key="3">
    <source>
        <dbReference type="Proteomes" id="UP000199183"/>
    </source>
</evidence>
<keyword evidence="3" id="KW-1185">Reference proteome</keyword>
<name>A0A1H4KF55_9MICO</name>
<accession>A0A1H4KF55</accession>
<sequence length="185" mass="20387">MPPHGFCLVDVRTVPREKGVYGWWFTPDALPVPHSEYATARGLELLYVGIAPRKPSLAGTESNSRLRDGLTAHSMKDASRSTLRLSLGVLLSDELGLTLGAYGGRLNWGPASEEKLTRWMLGHARISWVIDDAPWVIEKELLASISLALNLDGRTDGFAMSLSERRQRFRRDARASAMAPSKNGT</sequence>
<evidence type="ECO:0000313" key="2">
    <source>
        <dbReference type="EMBL" id="SEB56572.1"/>
    </source>
</evidence>
<evidence type="ECO:0000259" key="1">
    <source>
        <dbReference type="Pfam" id="PF20815"/>
    </source>
</evidence>
<protein>
    <recommendedName>
        <fullName evidence="1">GIY-YIG catalytic domain-containing protein</fullName>
    </recommendedName>
</protein>
<dbReference type="EMBL" id="FNRY01000001">
    <property type="protein sequence ID" value="SEB56572.1"/>
    <property type="molecule type" value="Genomic_DNA"/>
</dbReference>
<proteinExistence type="predicted"/>
<reference evidence="2 3" key="1">
    <citation type="submission" date="2016-10" db="EMBL/GenBank/DDBJ databases">
        <authorList>
            <person name="de Groot N.N."/>
        </authorList>
    </citation>
    <scope>NUCLEOTIDE SEQUENCE [LARGE SCALE GENOMIC DNA]</scope>
    <source>
        <strain evidence="2 3">DSM 21799</strain>
    </source>
</reference>
<feature type="domain" description="GIY-YIG catalytic" evidence="1">
    <location>
        <begin position="19"/>
        <end position="167"/>
    </location>
</feature>
<dbReference type="Proteomes" id="UP000199183">
    <property type="component" value="Unassembled WGS sequence"/>
</dbReference>